<protein>
    <submittedName>
        <fullName evidence="2">Uncharacterized protein</fullName>
    </submittedName>
</protein>
<accession>A0A3A1YB18</accession>
<feature type="transmembrane region" description="Helical" evidence="1">
    <location>
        <begin position="65"/>
        <end position="83"/>
    </location>
</feature>
<feature type="transmembrane region" description="Helical" evidence="1">
    <location>
        <begin position="6"/>
        <end position="24"/>
    </location>
</feature>
<evidence type="ECO:0000256" key="1">
    <source>
        <dbReference type="SAM" id="Phobius"/>
    </source>
</evidence>
<feature type="transmembrane region" description="Helical" evidence="1">
    <location>
        <begin position="236"/>
        <end position="262"/>
    </location>
</feature>
<reference evidence="2 3" key="1">
    <citation type="submission" date="2017-08" db="EMBL/GenBank/DDBJ databases">
        <title>Reclassification of Bisgaard taxon 37 and 44.</title>
        <authorList>
            <person name="Christensen H."/>
        </authorList>
    </citation>
    <scope>NUCLEOTIDE SEQUENCE [LARGE SCALE GENOMIC DNA]</scope>
    <source>
        <strain evidence="2 3">EEAB3T1</strain>
    </source>
</reference>
<evidence type="ECO:0000313" key="3">
    <source>
        <dbReference type="Proteomes" id="UP000265964"/>
    </source>
</evidence>
<feature type="transmembrane region" description="Helical" evidence="1">
    <location>
        <begin position="104"/>
        <end position="125"/>
    </location>
</feature>
<keyword evidence="1" id="KW-0812">Transmembrane</keyword>
<keyword evidence="1" id="KW-1133">Transmembrane helix</keyword>
<proteinExistence type="predicted"/>
<feature type="transmembrane region" description="Helical" evidence="1">
    <location>
        <begin position="196"/>
        <end position="215"/>
    </location>
</feature>
<dbReference type="EMBL" id="NRJF01000131">
    <property type="protein sequence ID" value="RIY34731.1"/>
    <property type="molecule type" value="Genomic_DNA"/>
</dbReference>
<comment type="caution">
    <text evidence="2">The sequence shown here is derived from an EMBL/GenBank/DDBJ whole genome shotgun (WGS) entry which is preliminary data.</text>
</comment>
<name>A0A3A1YB18_9GAMM</name>
<evidence type="ECO:0000313" key="2">
    <source>
        <dbReference type="EMBL" id="RIY34731.1"/>
    </source>
</evidence>
<gene>
    <name evidence="2" type="ORF">CKF59_04910</name>
</gene>
<keyword evidence="1" id="KW-0472">Membrane</keyword>
<feature type="transmembrane region" description="Helical" evidence="1">
    <location>
        <begin position="171"/>
        <end position="190"/>
    </location>
</feature>
<keyword evidence="3" id="KW-1185">Reference proteome</keyword>
<dbReference type="Proteomes" id="UP000265964">
    <property type="component" value="Unassembled WGS sequence"/>
</dbReference>
<dbReference type="AlphaFoldDB" id="A0A3A1YB18"/>
<sequence>MIFTTPNFLIIAIFVLFRAVYNFRDPHFAPFAFSVTIIILELISSALSPNFYYSSFLQLNAYKPLFISVCFFLLGLAIYRFICSQSLHNFVRRKFPNYSRAAGYYGREILIVTEVIAAFLAYLTLSDFSNFTSWLVASSAKVQGGTSVCWQYLIITLICLRFCYNLLLGNYRTFVFWLATITAIFLFSLVGHREYFATNVFIYVYTLSYIFRYIATEENFYNFFARTHLSEARFAMLLHGATAIAELIASLMLVGIFVNSYADLNLLKSYF</sequence>
<organism evidence="2 3">
    <name type="scientific">Psittacicella gerlachiana</name>
    <dbReference type="NCBI Taxonomy" id="2028574"/>
    <lineage>
        <taxon>Bacteria</taxon>
        <taxon>Pseudomonadati</taxon>
        <taxon>Pseudomonadota</taxon>
        <taxon>Gammaproteobacteria</taxon>
        <taxon>Pasteurellales</taxon>
        <taxon>Psittacicellaceae</taxon>
        <taxon>Psittacicella</taxon>
    </lineage>
</organism>
<feature type="transmembrane region" description="Helical" evidence="1">
    <location>
        <begin position="145"/>
        <end position="164"/>
    </location>
</feature>
<feature type="transmembrane region" description="Helical" evidence="1">
    <location>
        <begin position="31"/>
        <end position="53"/>
    </location>
</feature>